<accession>A0A4R8MKU6</accession>
<keyword evidence="2" id="KW-1185">Reference proteome</keyword>
<dbReference type="Proteomes" id="UP000294824">
    <property type="component" value="Unassembled WGS sequence"/>
</dbReference>
<dbReference type="AlphaFoldDB" id="A0A4R8MKU6"/>
<evidence type="ECO:0000313" key="1">
    <source>
        <dbReference type="EMBL" id="TDY64575.1"/>
    </source>
</evidence>
<proteinExistence type="predicted"/>
<gene>
    <name evidence="1" type="ORF">DFQ06_1487</name>
</gene>
<dbReference type="EMBL" id="SORL01000007">
    <property type="protein sequence ID" value="TDY64575.1"/>
    <property type="molecule type" value="Genomic_DNA"/>
</dbReference>
<evidence type="ECO:0000313" key="2">
    <source>
        <dbReference type="Proteomes" id="UP000294824"/>
    </source>
</evidence>
<organism evidence="1 2">
    <name type="scientific">Algibacter lectus</name>
    <dbReference type="NCBI Taxonomy" id="221126"/>
    <lineage>
        <taxon>Bacteria</taxon>
        <taxon>Pseudomonadati</taxon>
        <taxon>Bacteroidota</taxon>
        <taxon>Flavobacteriia</taxon>
        <taxon>Flavobacteriales</taxon>
        <taxon>Flavobacteriaceae</taxon>
        <taxon>Algibacter</taxon>
    </lineage>
</organism>
<dbReference type="RefSeq" id="WP_133966870.1">
    <property type="nucleotide sequence ID" value="NZ_SORL01000007.1"/>
</dbReference>
<name>A0A4R8MKU6_9FLAO</name>
<comment type="caution">
    <text evidence="1">The sequence shown here is derived from an EMBL/GenBank/DDBJ whole genome shotgun (WGS) entry which is preliminary data.</text>
</comment>
<protein>
    <submittedName>
        <fullName evidence="1">Uncharacterized protein</fullName>
    </submittedName>
</protein>
<sequence length="144" mass="16881">MASRKTLKSVSHNFGHSFVSLMNFIETDYFLGLLLKEMRKTKLNRLDVDILNDKSYPKELLTLKILKSIGYWNKSFPKLVENSGSSMEYVKSAKMIIEFDLALSRVCSHDKQFIENPYVCEITILDDNGKEYRKQQNGWWFPEN</sequence>
<reference evidence="1 2" key="1">
    <citation type="submission" date="2019-03" db="EMBL/GenBank/DDBJ databases">
        <title>Genomic Encyclopedia of Type Strains, Phase III (KMG-III): the genomes of soil and plant-associated and newly described type strains.</title>
        <authorList>
            <person name="Whitman W."/>
        </authorList>
    </citation>
    <scope>NUCLEOTIDE SEQUENCE [LARGE SCALE GENOMIC DNA]</scope>
    <source>
        <strain evidence="1 2">CECT 8301</strain>
    </source>
</reference>